<dbReference type="InterPro" id="IPR003593">
    <property type="entry name" value="AAA+_ATPase"/>
</dbReference>
<name>A0ABM8WDS0_9BURK</name>
<gene>
    <name evidence="4" type="primary">norR_1</name>
    <name evidence="4" type="ORF">LMG21510_00103</name>
</gene>
<dbReference type="PROSITE" id="PS00675">
    <property type="entry name" value="SIGMA54_INTERACT_1"/>
    <property type="match status" value="1"/>
</dbReference>
<dbReference type="SUPFAM" id="SSF52540">
    <property type="entry name" value="P-loop containing nucleoside triphosphate hydrolases"/>
    <property type="match status" value="1"/>
</dbReference>
<dbReference type="EMBL" id="CAJZAH010000001">
    <property type="protein sequence ID" value="CAG9165480.1"/>
    <property type="molecule type" value="Genomic_DNA"/>
</dbReference>
<dbReference type="CDD" id="cd00009">
    <property type="entry name" value="AAA"/>
    <property type="match status" value="1"/>
</dbReference>
<dbReference type="InterPro" id="IPR025943">
    <property type="entry name" value="Sigma_54_int_dom_ATP-bd_2"/>
</dbReference>
<evidence type="ECO:0000256" key="1">
    <source>
        <dbReference type="ARBA" id="ARBA00022741"/>
    </source>
</evidence>
<dbReference type="InterPro" id="IPR002078">
    <property type="entry name" value="Sigma_54_int"/>
</dbReference>
<feature type="domain" description="Sigma-54 factor interaction" evidence="3">
    <location>
        <begin position="129"/>
        <end position="362"/>
    </location>
</feature>
<dbReference type="InterPro" id="IPR058031">
    <property type="entry name" value="AAA_lid_NorR"/>
</dbReference>
<dbReference type="InterPro" id="IPR025662">
    <property type="entry name" value="Sigma_54_int_dom_ATP-bd_1"/>
</dbReference>
<proteinExistence type="predicted"/>
<dbReference type="Proteomes" id="UP000721236">
    <property type="component" value="Unassembled WGS sequence"/>
</dbReference>
<dbReference type="SMART" id="SM00382">
    <property type="entry name" value="AAA"/>
    <property type="match status" value="1"/>
</dbReference>
<dbReference type="Gene3D" id="1.10.8.60">
    <property type="match status" value="1"/>
</dbReference>
<keyword evidence="5" id="KW-1185">Reference proteome</keyword>
<dbReference type="PROSITE" id="PS50045">
    <property type="entry name" value="SIGMA54_INTERACT_4"/>
    <property type="match status" value="1"/>
</dbReference>
<accession>A0ABM8WDS0</accession>
<reference evidence="4 5" key="1">
    <citation type="submission" date="2021-08" db="EMBL/GenBank/DDBJ databases">
        <authorList>
            <person name="Peeters C."/>
        </authorList>
    </citation>
    <scope>NUCLEOTIDE SEQUENCE [LARGE SCALE GENOMIC DNA]</scope>
    <source>
        <strain evidence="4 5">LMG 21510</strain>
    </source>
</reference>
<evidence type="ECO:0000313" key="5">
    <source>
        <dbReference type="Proteomes" id="UP000721236"/>
    </source>
</evidence>
<organism evidence="4 5">
    <name type="scientific">Cupriavidus respiraculi</name>
    <dbReference type="NCBI Taxonomy" id="195930"/>
    <lineage>
        <taxon>Bacteria</taxon>
        <taxon>Pseudomonadati</taxon>
        <taxon>Pseudomonadota</taxon>
        <taxon>Betaproteobacteria</taxon>
        <taxon>Burkholderiales</taxon>
        <taxon>Burkholderiaceae</taxon>
        <taxon>Cupriavidus</taxon>
    </lineage>
</organism>
<evidence type="ECO:0000256" key="2">
    <source>
        <dbReference type="ARBA" id="ARBA00022840"/>
    </source>
</evidence>
<dbReference type="PANTHER" id="PTHR32071">
    <property type="entry name" value="TRANSCRIPTIONAL REGULATORY PROTEIN"/>
    <property type="match status" value="1"/>
</dbReference>
<dbReference type="Pfam" id="PF25601">
    <property type="entry name" value="AAA_lid_14"/>
    <property type="match status" value="1"/>
</dbReference>
<dbReference type="Gene3D" id="3.40.50.300">
    <property type="entry name" value="P-loop containing nucleotide triphosphate hydrolases"/>
    <property type="match status" value="1"/>
</dbReference>
<dbReference type="RefSeq" id="WP_224038988.1">
    <property type="nucleotide sequence ID" value="NZ_CAJZAH010000001.1"/>
</dbReference>
<evidence type="ECO:0000259" key="3">
    <source>
        <dbReference type="PROSITE" id="PS50045"/>
    </source>
</evidence>
<sequence>MHVSVDFVPPVDDRQKPRILAALADAGIAPQPSRALQSCTPRLLFFSEITEALLALTQEARGTAMERVLAIDISPNGWHADPWQLLKAGASELLCWHRSGAPAMDIAARLQRWETVDRLMEQASVRDGLIGQGPRWRKILRQTVELAHFTHADLLVLGESGTGKELVARLVHALDARPGKGSLVTLDCTTIVPELSGSEFFGHERGAFTGAVQAREGAFAMAHNGTLFLDEVGELPLPLQGQLLRVVQEHVYKCVGGNTWHETDFRLVCATHRDLSEAVRRGEFRHDLYYRIASWTLRLPPLRERTQDIVEMARHFAAHFARNARPDGCAPEFDEAVSQYLSRREYPGNVRELRQLVSRIMDRHLGAGPITAADVPEDDRPAAATPSQPWLDASFEQAIQRALSMGLGLKEIGRAAEQIAVDIAVHEANGSLRRAADRLGVTDRALQMRRAGTVREARAPKPH</sequence>
<dbReference type="InterPro" id="IPR027417">
    <property type="entry name" value="P-loop_NTPase"/>
</dbReference>
<dbReference type="PROSITE" id="PS00676">
    <property type="entry name" value="SIGMA54_INTERACT_2"/>
    <property type="match status" value="1"/>
</dbReference>
<dbReference type="Pfam" id="PF00158">
    <property type="entry name" value="Sigma54_activat"/>
    <property type="match status" value="1"/>
</dbReference>
<comment type="caution">
    <text evidence="4">The sequence shown here is derived from an EMBL/GenBank/DDBJ whole genome shotgun (WGS) entry which is preliminary data.</text>
</comment>
<keyword evidence="1" id="KW-0547">Nucleotide-binding</keyword>
<keyword evidence="2" id="KW-0067">ATP-binding</keyword>
<protein>
    <submittedName>
        <fullName evidence="4">Anaerobic nitric oxide reductase transcription regulator NorR</fullName>
    </submittedName>
</protein>
<evidence type="ECO:0000313" key="4">
    <source>
        <dbReference type="EMBL" id="CAG9165480.1"/>
    </source>
</evidence>